<keyword evidence="9" id="KW-0492">Microsome</keyword>
<sequence>MISLWFGFVAVTLAFLFMQLSRKDKRELPGPVAFPILGNIVQMMSAFQTYTYPFTHFAEKYGEIYRLKLPFDEMVVLASYDAVNTVLSKEESFGRDLSGIMIDRNFGQNIGMLFGNGEMWDKSRKWIVRNLRDFGFGKSHLLEASVNNEIDNFLDNLEEREKDPCKIILPVSQTFLVPVSRVMYKMMAGYDTKIENETLLEMNQQTSLMEKASGITGTVGAALAMYIPQIRFIFPEWTGRNVQLSCRETMQKESRKLLAVAKDKMSKSGVQADSLTEKFVLQMKEESKLKINSGIFTDLSHDILFADLFQASSNTTASYLEAFFLFMILYPNVQEKLFRELQDTIPDGHEITYHDKNRMVYAQAVMLEVHRVAKITQHLLPRRAITDFDYKNFRIKKNSIIMADMNSLFNNPGIFQDPLSFNPERFIDANGSLVNEKLVIPFSVGKRSCPGELFADVTAFLMAMHFINKYKLSTVPGEPKPKEAMHIGITSCPYEFSMLMTKRQ</sequence>
<dbReference type="PANTHER" id="PTHR24300:SF403">
    <property type="entry name" value="CYTOCHROME P450 306A1"/>
    <property type="match status" value="1"/>
</dbReference>
<dbReference type="InterPro" id="IPR001128">
    <property type="entry name" value="Cyt_P450"/>
</dbReference>
<dbReference type="FunFam" id="1.10.630.10:FF:000238">
    <property type="entry name" value="Cytochrome P450 2A6"/>
    <property type="match status" value="1"/>
</dbReference>
<evidence type="ECO:0000256" key="5">
    <source>
        <dbReference type="ARBA" id="ARBA00010617"/>
    </source>
</evidence>
<protein>
    <submittedName>
        <fullName evidence="16">Methyl farnesoate epoxidase</fullName>
    </submittedName>
</protein>
<dbReference type="Pfam" id="PF00067">
    <property type="entry name" value="p450"/>
    <property type="match status" value="1"/>
</dbReference>
<dbReference type="PROSITE" id="PS00086">
    <property type="entry name" value="CYTOCHROME_P450"/>
    <property type="match status" value="1"/>
</dbReference>
<comment type="subcellular location">
    <subcellularLocation>
        <location evidence="4">Endoplasmic reticulum membrane</location>
        <topology evidence="4">Peripheral membrane protein</topology>
    </subcellularLocation>
    <subcellularLocation>
        <location evidence="3">Microsome membrane</location>
        <topology evidence="3">Peripheral membrane protein</topology>
    </subcellularLocation>
</comment>
<dbReference type="GO" id="GO:0016712">
    <property type="term" value="F:oxidoreductase activity, acting on paired donors, with incorporation or reduction of molecular oxygen, reduced flavin or flavoprotein as one donor, and incorporation of one atom of oxygen"/>
    <property type="evidence" value="ECO:0007669"/>
    <property type="project" value="TreeGrafter"/>
</dbReference>
<evidence type="ECO:0000256" key="3">
    <source>
        <dbReference type="ARBA" id="ARBA00004174"/>
    </source>
</evidence>
<dbReference type="Gene3D" id="1.10.630.10">
    <property type="entry name" value="Cytochrome P450"/>
    <property type="match status" value="1"/>
</dbReference>
<comment type="function">
    <text evidence="2">May be involved in the metabolism of insect hormones and in the breakdown of synthetic insecticides.</text>
</comment>
<dbReference type="GO" id="GO:0008395">
    <property type="term" value="F:steroid hydroxylase activity"/>
    <property type="evidence" value="ECO:0007669"/>
    <property type="project" value="TreeGrafter"/>
</dbReference>
<dbReference type="GO" id="GO:0006082">
    <property type="term" value="P:organic acid metabolic process"/>
    <property type="evidence" value="ECO:0007669"/>
    <property type="project" value="TreeGrafter"/>
</dbReference>
<keyword evidence="8" id="KW-0256">Endoplasmic reticulum</keyword>
<dbReference type="SUPFAM" id="SSF48264">
    <property type="entry name" value="Cytochrome P450"/>
    <property type="match status" value="1"/>
</dbReference>
<evidence type="ECO:0000313" key="16">
    <source>
        <dbReference type="EMBL" id="OXA58705.1"/>
    </source>
</evidence>
<dbReference type="InterPro" id="IPR050182">
    <property type="entry name" value="Cytochrome_P450_fam2"/>
</dbReference>
<evidence type="ECO:0000256" key="1">
    <source>
        <dbReference type="ARBA" id="ARBA00001971"/>
    </source>
</evidence>
<evidence type="ECO:0000256" key="6">
    <source>
        <dbReference type="ARBA" id="ARBA00022617"/>
    </source>
</evidence>
<evidence type="ECO:0000313" key="17">
    <source>
        <dbReference type="Proteomes" id="UP000198287"/>
    </source>
</evidence>
<evidence type="ECO:0000256" key="4">
    <source>
        <dbReference type="ARBA" id="ARBA00004406"/>
    </source>
</evidence>
<dbReference type="PANTHER" id="PTHR24300">
    <property type="entry name" value="CYTOCHROME P450 508A4-RELATED"/>
    <property type="match status" value="1"/>
</dbReference>
<dbReference type="GO" id="GO:0020037">
    <property type="term" value="F:heme binding"/>
    <property type="evidence" value="ECO:0007669"/>
    <property type="project" value="InterPro"/>
</dbReference>
<comment type="caution">
    <text evidence="16">The sequence shown here is derived from an EMBL/GenBank/DDBJ whole genome shotgun (WGS) entry which is preliminary data.</text>
</comment>
<keyword evidence="6 14" id="KW-0349">Heme</keyword>
<dbReference type="GO" id="GO:0005506">
    <property type="term" value="F:iron ion binding"/>
    <property type="evidence" value="ECO:0007669"/>
    <property type="project" value="InterPro"/>
</dbReference>
<evidence type="ECO:0000256" key="13">
    <source>
        <dbReference type="ARBA" id="ARBA00023136"/>
    </source>
</evidence>
<dbReference type="InterPro" id="IPR002401">
    <property type="entry name" value="Cyt_P450_E_grp-I"/>
</dbReference>
<evidence type="ECO:0000256" key="11">
    <source>
        <dbReference type="ARBA" id="ARBA00023004"/>
    </source>
</evidence>
<comment type="similarity">
    <text evidence="5 15">Belongs to the cytochrome P450 family.</text>
</comment>
<evidence type="ECO:0000256" key="14">
    <source>
        <dbReference type="PIRSR" id="PIRSR602401-1"/>
    </source>
</evidence>
<evidence type="ECO:0000256" key="10">
    <source>
        <dbReference type="ARBA" id="ARBA00023002"/>
    </source>
</evidence>
<evidence type="ECO:0000256" key="8">
    <source>
        <dbReference type="ARBA" id="ARBA00022824"/>
    </source>
</evidence>
<dbReference type="OrthoDB" id="2789670at2759"/>
<evidence type="ECO:0000256" key="15">
    <source>
        <dbReference type="RuleBase" id="RU000461"/>
    </source>
</evidence>
<keyword evidence="11 14" id="KW-0408">Iron</keyword>
<dbReference type="AlphaFoldDB" id="A0A226ELY0"/>
<name>A0A226ELY0_FOLCA</name>
<keyword evidence="10 15" id="KW-0560">Oxidoreductase</keyword>
<dbReference type="InterPro" id="IPR036396">
    <property type="entry name" value="Cyt_P450_sf"/>
</dbReference>
<dbReference type="STRING" id="158441.A0A226ELY0"/>
<evidence type="ECO:0000256" key="2">
    <source>
        <dbReference type="ARBA" id="ARBA00003690"/>
    </source>
</evidence>
<keyword evidence="13" id="KW-0472">Membrane</keyword>
<dbReference type="EMBL" id="LNIX01000003">
    <property type="protein sequence ID" value="OXA58705.1"/>
    <property type="molecule type" value="Genomic_DNA"/>
</dbReference>
<gene>
    <name evidence="16" type="ORF">Fcan01_06939</name>
</gene>
<keyword evidence="17" id="KW-1185">Reference proteome</keyword>
<dbReference type="PRINTS" id="PR00463">
    <property type="entry name" value="EP450I"/>
</dbReference>
<dbReference type="InterPro" id="IPR017972">
    <property type="entry name" value="Cyt_P450_CS"/>
</dbReference>
<reference evidence="16 17" key="1">
    <citation type="submission" date="2015-12" db="EMBL/GenBank/DDBJ databases">
        <title>The genome of Folsomia candida.</title>
        <authorList>
            <person name="Faddeeva A."/>
            <person name="Derks M.F."/>
            <person name="Anvar Y."/>
            <person name="Smit S."/>
            <person name="Van Straalen N."/>
            <person name="Roelofs D."/>
        </authorList>
    </citation>
    <scope>NUCLEOTIDE SEQUENCE [LARGE SCALE GENOMIC DNA]</scope>
    <source>
        <strain evidence="16 17">VU population</strain>
        <tissue evidence="16">Whole body</tissue>
    </source>
</reference>
<evidence type="ECO:0000256" key="7">
    <source>
        <dbReference type="ARBA" id="ARBA00022723"/>
    </source>
</evidence>
<comment type="cofactor">
    <cofactor evidence="1 14">
        <name>heme</name>
        <dbReference type="ChEBI" id="CHEBI:30413"/>
    </cofactor>
</comment>
<organism evidence="16 17">
    <name type="scientific">Folsomia candida</name>
    <name type="common">Springtail</name>
    <dbReference type="NCBI Taxonomy" id="158441"/>
    <lineage>
        <taxon>Eukaryota</taxon>
        <taxon>Metazoa</taxon>
        <taxon>Ecdysozoa</taxon>
        <taxon>Arthropoda</taxon>
        <taxon>Hexapoda</taxon>
        <taxon>Collembola</taxon>
        <taxon>Entomobryomorpha</taxon>
        <taxon>Isotomoidea</taxon>
        <taxon>Isotomidae</taxon>
        <taxon>Proisotominae</taxon>
        <taxon>Folsomia</taxon>
    </lineage>
</organism>
<dbReference type="GO" id="GO:0006805">
    <property type="term" value="P:xenobiotic metabolic process"/>
    <property type="evidence" value="ECO:0007669"/>
    <property type="project" value="TreeGrafter"/>
</dbReference>
<keyword evidence="7 14" id="KW-0479">Metal-binding</keyword>
<dbReference type="GO" id="GO:0005789">
    <property type="term" value="C:endoplasmic reticulum membrane"/>
    <property type="evidence" value="ECO:0007669"/>
    <property type="project" value="UniProtKB-SubCell"/>
</dbReference>
<proteinExistence type="inferred from homology"/>
<evidence type="ECO:0000256" key="12">
    <source>
        <dbReference type="ARBA" id="ARBA00023033"/>
    </source>
</evidence>
<evidence type="ECO:0000256" key="9">
    <source>
        <dbReference type="ARBA" id="ARBA00022848"/>
    </source>
</evidence>
<accession>A0A226ELY0</accession>
<keyword evidence="12 15" id="KW-0503">Monooxygenase</keyword>
<dbReference type="Proteomes" id="UP000198287">
    <property type="component" value="Unassembled WGS sequence"/>
</dbReference>
<dbReference type="OMA" id="PEIPGSW"/>
<feature type="binding site" description="axial binding residue" evidence="14">
    <location>
        <position position="449"/>
    </location>
    <ligand>
        <name>heme</name>
        <dbReference type="ChEBI" id="CHEBI:30413"/>
    </ligand>
    <ligandPart>
        <name>Fe</name>
        <dbReference type="ChEBI" id="CHEBI:18248"/>
    </ligandPart>
</feature>